<proteinExistence type="predicted"/>
<sequence length="30" mass="3620">MLLRGVTTQHLLDPHRYRKLQVSLYHCPDE</sequence>
<evidence type="ECO:0000313" key="1">
    <source>
        <dbReference type="EMBL" id="JAD42056.1"/>
    </source>
</evidence>
<accession>A0A0A8ZTD3</accession>
<dbReference type="AlphaFoldDB" id="A0A0A8ZTD3"/>
<organism evidence="1">
    <name type="scientific">Arundo donax</name>
    <name type="common">Giant reed</name>
    <name type="synonym">Donax arundinaceus</name>
    <dbReference type="NCBI Taxonomy" id="35708"/>
    <lineage>
        <taxon>Eukaryota</taxon>
        <taxon>Viridiplantae</taxon>
        <taxon>Streptophyta</taxon>
        <taxon>Embryophyta</taxon>
        <taxon>Tracheophyta</taxon>
        <taxon>Spermatophyta</taxon>
        <taxon>Magnoliopsida</taxon>
        <taxon>Liliopsida</taxon>
        <taxon>Poales</taxon>
        <taxon>Poaceae</taxon>
        <taxon>PACMAD clade</taxon>
        <taxon>Arundinoideae</taxon>
        <taxon>Arundineae</taxon>
        <taxon>Arundo</taxon>
    </lineage>
</organism>
<dbReference type="EMBL" id="GBRH01255839">
    <property type="protein sequence ID" value="JAD42056.1"/>
    <property type="molecule type" value="Transcribed_RNA"/>
</dbReference>
<reference evidence="1" key="2">
    <citation type="journal article" date="2015" name="Data Brief">
        <title>Shoot transcriptome of the giant reed, Arundo donax.</title>
        <authorList>
            <person name="Barrero R.A."/>
            <person name="Guerrero F.D."/>
            <person name="Moolhuijzen P."/>
            <person name="Goolsby J.A."/>
            <person name="Tidwell J."/>
            <person name="Bellgard S.E."/>
            <person name="Bellgard M.I."/>
        </authorList>
    </citation>
    <scope>NUCLEOTIDE SEQUENCE</scope>
    <source>
        <tissue evidence="1">Shoot tissue taken approximately 20 cm above the soil surface</tissue>
    </source>
</reference>
<protein>
    <submittedName>
        <fullName evidence="1">Uncharacterized protein</fullName>
    </submittedName>
</protein>
<name>A0A0A8ZTD3_ARUDO</name>
<reference evidence="1" key="1">
    <citation type="submission" date="2014-09" db="EMBL/GenBank/DDBJ databases">
        <authorList>
            <person name="Magalhaes I.L.F."/>
            <person name="Oliveira U."/>
            <person name="Santos F.R."/>
            <person name="Vidigal T.H.D.A."/>
            <person name="Brescovit A.D."/>
            <person name="Santos A.J."/>
        </authorList>
    </citation>
    <scope>NUCLEOTIDE SEQUENCE</scope>
    <source>
        <tissue evidence="1">Shoot tissue taken approximately 20 cm above the soil surface</tissue>
    </source>
</reference>